<name>A0ABQ4BJC1_9ACTN</name>
<dbReference type="RefSeq" id="WP_203828725.1">
    <property type="nucleotide sequence ID" value="NZ_BAAATY010000018.1"/>
</dbReference>
<evidence type="ECO:0000313" key="1">
    <source>
        <dbReference type="EMBL" id="GIE70725.1"/>
    </source>
</evidence>
<organism evidence="1 2">
    <name type="scientific">Actinoplanes palleronii</name>
    <dbReference type="NCBI Taxonomy" id="113570"/>
    <lineage>
        <taxon>Bacteria</taxon>
        <taxon>Bacillati</taxon>
        <taxon>Actinomycetota</taxon>
        <taxon>Actinomycetes</taxon>
        <taxon>Micromonosporales</taxon>
        <taxon>Micromonosporaceae</taxon>
        <taxon>Actinoplanes</taxon>
    </lineage>
</organism>
<reference evidence="1 2" key="1">
    <citation type="submission" date="2021-01" db="EMBL/GenBank/DDBJ databases">
        <title>Whole genome shotgun sequence of Actinoplanes palleronii NBRC 14916.</title>
        <authorList>
            <person name="Komaki H."/>
            <person name="Tamura T."/>
        </authorList>
    </citation>
    <scope>NUCLEOTIDE SEQUENCE [LARGE SCALE GENOMIC DNA]</scope>
    <source>
        <strain evidence="1 2">NBRC 14916</strain>
    </source>
</reference>
<sequence length="259" mass="27785">MATTLTATPEPSNNPPRILLQLTYTGQTSATIIRTDPDGTQTPVRTAEPIALDGTGSAVLYDYESWFGAASTYIATTAGGSITSSAVTLSATDIWLRHPGVPSLSMKVDFQGEGTPTRAVVQAFLQPLGRATPIVVSDGVRKTKAGQITLRTKSDAEHTALLALLDDVTQLLLDIPPDKLYGVTLRHNYLAIGDLTENRLRPDYYPHPWRIWTAPFTAVGRPAGGIVAQRTYATLLAEAATYQDVLTQRATYTAVLTGS</sequence>
<dbReference type="EMBL" id="BOMS01000110">
    <property type="protein sequence ID" value="GIE70725.1"/>
    <property type="molecule type" value="Genomic_DNA"/>
</dbReference>
<evidence type="ECO:0000313" key="2">
    <source>
        <dbReference type="Proteomes" id="UP000624709"/>
    </source>
</evidence>
<accession>A0ABQ4BJC1</accession>
<gene>
    <name evidence="1" type="ORF">Apa02nite_068330</name>
</gene>
<dbReference type="Proteomes" id="UP000624709">
    <property type="component" value="Unassembled WGS sequence"/>
</dbReference>
<proteinExistence type="predicted"/>
<comment type="caution">
    <text evidence="1">The sequence shown here is derived from an EMBL/GenBank/DDBJ whole genome shotgun (WGS) entry which is preliminary data.</text>
</comment>
<keyword evidence="2" id="KW-1185">Reference proteome</keyword>
<protein>
    <submittedName>
        <fullName evidence="1">Uncharacterized protein</fullName>
    </submittedName>
</protein>